<keyword evidence="3" id="KW-1185">Reference proteome</keyword>
<feature type="region of interest" description="Disordered" evidence="1">
    <location>
        <begin position="27"/>
        <end position="47"/>
    </location>
</feature>
<protein>
    <submittedName>
        <fullName evidence="2">Uncharacterized protein</fullName>
    </submittedName>
</protein>
<reference evidence="3" key="1">
    <citation type="journal article" date="2019" name="Int. J. Syst. Evol. Microbiol.">
        <title>The Global Catalogue of Microorganisms (GCM) 10K type strain sequencing project: providing services to taxonomists for standard genome sequencing and annotation.</title>
        <authorList>
            <consortium name="The Broad Institute Genomics Platform"/>
            <consortium name="The Broad Institute Genome Sequencing Center for Infectious Disease"/>
            <person name="Wu L."/>
            <person name="Ma J."/>
        </authorList>
    </citation>
    <scope>NUCLEOTIDE SEQUENCE [LARGE SCALE GENOMIC DNA]</scope>
    <source>
        <strain evidence="3">JCM 12763</strain>
    </source>
</reference>
<comment type="caution">
    <text evidence="2">The sequence shown here is derived from an EMBL/GenBank/DDBJ whole genome shotgun (WGS) entry which is preliminary data.</text>
</comment>
<accession>A0ABW1M362</accession>
<dbReference type="Proteomes" id="UP001596242">
    <property type="component" value="Unassembled WGS sequence"/>
</dbReference>
<name>A0ABW1M362_9ACTN</name>
<gene>
    <name evidence="2" type="ORF">ACFP50_23240</name>
</gene>
<evidence type="ECO:0000313" key="3">
    <source>
        <dbReference type="Proteomes" id="UP001596242"/>
    </source>
</evidence>
<dbReference type="RefSeq" id="WP_386400864.1">
    <property type="nucleotide sequence ID" value="NZ_JBHSPT010000052.1"/>
</dbReference>
<sequence>MKAPEDSLQSTRAGFLFGISGAFLPMTSCPGRGENPRTGLTPKPRHADDTLARLGVRAVGAFRVRRAPSTGTIRRVPAAARPAGLAGLAGLLGCDPPDGPNHRNRPG</sequence>
<organism evidence="2 3">
    <name type="scientific">Streptomyces pratens</name>
    <dbReference type="NCBI Taxonomy" id="887456"/>
    <lineage>
        <taxon>Bacteria</taxon>
        <taxon>Bacillati</taxon>
        <taxon>Actinomycetota</taxon>
        <taxon>Actinomycetes</taxon>
        <taxon>Kitasatosporales</taxon>
        <taxon>Streptomycetaceae</taxon>
        <taxon>Streptomyces</taxon>
    </lineage>
</organism>
<proteinExistence type="predicted"/>
<evidence type="ECO:0000313" key="2">
    <source>
        <dbReference type="EMBL" id="MFC6058264.1"/>
    </source>
</evidence>
<evidence type="ECO:0000256" key="1">
    <source>
        <dbReference type="SAM" id="MobiDB-lite"/>
    </source>
</evidence>
<dbReference type="EMBL" id="JBHSPT010000052">
    <property type="protein sequence ID" value="MFC6058264.1"/>
    <property type="molecule type" value="Genomic_DNA"/>
</dbReference>